<evidence type="ECO:0000256" key="5">
    <source>
        <dbReference type="ARBA" id="ARBA00022723"/>
    </source>
</evidence>
<keyword evidence="9" id="KW-0963">Cytoplasm</keyword>
<dbReference type="PANTHER" id="PTHR13932:SF5">
    <property type="entry name" value="RADICAL S-ADENOSYL METHIONINE DOMAIN-CONTAINING PROTEIN 1, MITOCHONDRIAL"/>
    <property type="match status" value="1"/>
</dbReference>
<comment type="subcellular location">
    <subcellularLocation>
        <location evidence="9">Cytoplasm</location>
    </subcellularLocation>
</comment>
<name>A0ABS5LGQ4_9BACI</name>
<dbReference type="Pfam" id="PF06969">
    <property type="entry name" value="HemN_C"/>
    <property type="match status" value="1"/>
</dbReference>
<comment type="function">
    <text evidence="9">Probably acts as a heme chaperone, transferring heme to an unknown acceptor. Binds one molecule of heme per monomer, possibly covalently. Binds 1 [4Fe-4S] cluster. The cluster is coordinated with 3 cysteines and an exchangeable S-adenosyl-L-methionine.</text>
</comment>
<dbReference type="NCBIfam" id="TIGR00539">
    <property type="entry name" value="hemN_rel"/>
    <property type="match status" value="1"/>
</dbReference>
<dbReference type="InterPro" id="IPR034505">
    <property type="entry name" value="Coproporphyrinogen-III_oxidase"/>
</dbReference>
<dbReference type="PANTHER" id="PTHR13932">
    <property type="entry name" value="COPROPORPHYRINIGEN III OXIDASE"/>
    <property type="match status" value="1"/>
</dbReference>
<dbReference type="Gene3D" id="3.20.20.70">
    <property type="entry name" value="Aldolase class I"/>
    <property type="match status" value="1"/>
</dbReference>
<dbReference type="Pfam" id="PF04055">
    <property type="entry name" value="Radical_SAM"/>
    <property type="match status" value="1"/>
</dbReference>
<evidence type="ECO:0000256" key="1">
    <source>
        <dbReference type="ARBA" id="ARBA00006100"/>
    </source>
</evidence>
<evidence type="ECO:0000256" key="9">
    <source>
        <dbReference type="RuleBase" id="RU364116"/>
    </source>
</evidence>
<feature type="domain" description="Radical SAM core" evidence="10">
    <location>
        <begin position="1"/>
        <end position="234"/>
    </location>
</feature>
<keyword evidence="9" id="KW-0004">4Fe-4S</keyword>
<dbReference type="InterPro" id="IPR006638">
    <property type="entry name" value="Elp3/MiaA/NifB-like_rSAM"/>
</dbReference>
<dbReference type="InterPro" id="IPR007197">
    <property type="entry name" value="rSAM"/>
</dbReference>
<keyword evidence="11" id="KW-0560">Oxidoreductase</keyword>
<evidence type="ECO:0000256" key="6">
    <source>
        <dbReference type="ARBA" id="ARBA00023004"/>
    </source>
</evidence>
<keyword evidence="12" id="KW-1185">Reference proteome</keyword>
<comment type="caution">
    <text evidence="11">The sequence shown here is derived from an EMBL/GenBank/DDBJ whole genome shotgun (WGS) entry which is preliminary data.</text>
</comment>
<dbReference type="SFLD" id="SFLDG01065">
    <property type="entry name" value="anaerobic_coproporphyrinogen-I"/>
    <property type="match status" value="1"/>
</dbReference>
<keyword evidence="7 9" id="KW-0411">Iron-sulfur</keyword>
<keyword evidence="4 9" id="KW-0949">S-adenosyl-L-methionine</keyword>
<evidence type="ECO:0000259" key="10">
    <source>
        <dbReference type="PROSITE" id="PS51918"/>
    </source>
</evidence>
<evidence type="ECO:0000256" key="8">
    <source>
        <dbReference type="ARBA" id="ARBA00023186"/>
    </source>
</evidence>
<reference evidence="11 12" key="1">
    <citation type="submission" date="2021-04" db="EMBL/GenBank/DDBJ databases">
        <title>Metabacillus sp. strain KIGAM252 whole genome sequence.</title>
        <authorList>
            <person name="Seo M.-J."/>
            <person name="Cho E.-S."/>
            <person name="Hwang C.Y."/>
            <person name="Yoon D.J."/>
        </authorList>
    </citation>
    <scope>NUCLEOTIDE SEQUENCE [LARGE SCALE GENOMIC DNA]</scope>
    <source>
        <strain evidence="11 12">KIGAM252</strain>
    </source>
</reference>
<dbReference type="SFLD" id="SFLDS00029">
    <property type="entry name" value="Radical_SAM"/>
    <property type="match status" value="1"/>
</dbReference>
<evidence type="ECO:0000256" key="2">
    <source>
        <dbReference type="ARBA" id="ARBA00017228"/>
    </source>
</evidence>
<protein>
    <recommendedName>
        <fullName evidence="2 9">Heme chaperone HemW</fullName>
    </recommendedName>
</protein>
<keyword evidence="5 9" id="KW-0479">Metal-binding</keyword>
<evidence type="ECO:0000256" key="3">
    <source>
        <dbReference type="ARBA" id="ARBA00022617"/>
    </source>
</evidence>
<organism evidence="11 12">
    <name type="scientific">Metabacillus flavus</name>
    <dbReference type="NCBI Taxonomy" id="2823519"/>
    <lineage>
        <taxon>Bacteria</taxon>
        <taxon>Bacillati</taxon>
        <taxon>Bacillota</taxon>
        <taxon>Bacilli</taxon>
        <taxon>Bacillales</taxon>
        <taxon>Bacillaceae</taxon>
        <taxon>Metabacillus</taxon>
    </lineage>
</organism>
<dbReference type="EMBL" id="JAGVRK010000001">
    <property type="protein sequence ID" value="MBS2969758.1"/>
    <property type="molecule type" value="Genomic_DNA"/>
</dbReference>
<dbReference type="SFLD" id="SFLDF00288">
    <property type="entry name" value="HemN-like__clustered_with_nucl"/>
    <property type="match status" value="1"/>
</dbReference>
<dbReference type="CDD" id="cd01335">
    <property type="entry name" value="Radical_SAM"/>
    <property type="match status" value="1"/>
</dbReference>
<dbReference type="GO" id="GO:0051989">
    <property type="term" value="F:coproporphyrinogen dehydrogenase activity"/>
    <property type="evidence" value="ECO:0007669"/>
    <property type="project" value="UniProtKB-EC"/>
</dbReference>
<accession>A0ABS5LGQ4</accession>
<keyword evidence="8 9" id="KW-0143">Chaperone</keyword>
<dbReference type="PROSITE" id="PS51918">
    <property type="entry name" value="RADICAL_SAM"/>
    <property type="match status" value="1"/>
</dbReference>
<dbReference type="Proteomes" id="UP000682403">
    <property type="component" value="Unassembled WGS sequence"/>
</dbReference>
<dbReference type="SUPFAM" id="SSF102114">
    <property type="entry name" value="Radical SAM enzymes"/>
    <property type="match status" value="1"/>
</dbReference>
<evidence type="ECO:0000256" key="7">
    <source>
        <dbReference type="ARBA" id="ARBA00023014"/>
    </source>
</evidence>
<dbReference type="SMART" id="SM00729">
    <property type="entry name" value="Elp3"/>
    <property type="match status" value="1"/>
</dbReference>
<dbReference type="InterPro" id="IPR010723">
    <property type="entry name" value="HemN_C"/>
</dbReference>
<dbReference type="InterPro" id="IPR004559">
    <property type="entry name" value="HemW-like"/>
</dbReference>
<dbReference type="InterPro" id="IPR013785">
    <property type="entry name" value="Aldolase_TIM"/>
</dbReference>
<gene>
    <name evidence="11" type="ORF">J9317_13375</name>
</gene>
<evidence type="ECO:0000313" key="11">
    <source>
        <dbReference type="EMBL" id="MBS2969758.1"/>
    </source>
</evidence>
<dbReference type="SFLD" id="SFLDG01082">
    <property type="entry name" value="B12-binding_domain_containing"/>
    <property type="match status" value="1"/>
</dbReference>
<evidence type="ECO:0000256" key="4">
    <source>
        <dbReference type="ARBA" id="ARBA00022691"/>
    </source>
</evidence>
<comment type="similarity">
    <text evidence="1">Belongs to the anaerobic coproporphyrinogen-III oxidase family. HemW subfamily.</text>
</comment>
<sequence>MVKAAYVHIPFCEYICHYCDFNKIFIQNQPVELYLDYLNTEIAQVMQKHDKQKLDTIFIGGGTPTALDESQLTQLMTSISRHLLPSDKQIEFTVEANPGDLSYEKMRLLKSFGVNRFSIGVQSFEDRLLEKIGRVHRKQDVLRTVEDAKKAGFDNLSIDLMFGLPGQTAEDFERTLDLALSLDVQHFSAYSLIIEPKTVFYNLVQKGKLPLPPQEEEARMYELLMSRMEQAGFHQYEISNFSSPGMESRHNLTYWDNEEYFGFGAGAHGYVDGMREVNAGPLKKYMALIDESGSPITTRHKVTEDEQMEEELFLGLRKSAGVSKQVFKNKFGKELTDVFCEPIKVQKQKGLLEEDESSIFLSVQGRLLGNEVFQSFIGLS</sequence>
<keyword evidence="6 9" id="KW-0408">Iron</keyword>
<evidence type="ECO:0000313" key="12">
    <source>
        <dbReference type="Proteomes" id="UP000682403"/>
    </source>
</evidence>
<dbReference type="SFLD" id="SFLDF00562">
    <property type="entry name" value="HemN-like__clustered_with_heat"/>
    <property type="match status" value="1"/>
</dbReference>
<keyword evidence="3 9" id="KW-0349">Heme</keyword>
<proteinExistence type="inferred from homology"/>
<dbReference type="InterPro" id="IPR058240">
    <property type="entry name" value="rSAM_sf"/>
</dbReference>